<dbReference type="InterPro" id="IPR018247">
    <property type="entry name" value="EF_Hand_1_Ca_BS"/>
</dbReference>
<proteinExistence type="predicted"/>
<feature type="domain" description="EF-hand" evidence="3">
    <location>
        <begin position="9"/>
        <end position="44"/>
    </location>
</feature>
<dbReference type="SMART" id="SM00054">
    <property type="entry name" value="EFh"/>
    <property type="match status" value="2"/>
</dbReference>
<keyword evidence="2" id="KW-0812">Transmembrane</keyword>
<evidence type="ECO:0000313" key="4">
    <source>
        <dbReference type="EMBL" id="KAJ8906659.1"/>
    </source>
</evidence>
<dbReference type="PROSITE" id="PS00018">
    <property type="entry name" value="EF_HAND_1"/>
    <property type="match status" value="2"/>
</dbReference>
<protein>
    <recommendedName>
        <fullName evidence="3">EF-hand domain-containing protein</fullName>
    </recommendedName>
</protein>
<dbReference type="CDD" id="cd00051">
    <property type="entry name" value="EFh"/>
    <property type="match status" value="1"/>
</dbReference>
<dbReference type="InterPro" id="IPR002048">
    <property type="entry name" value="EF_hand_dom"/>
</dbReference>
<dbReference type="Proteomes" id="UP001157974">
    <property type="component" value="Unassembled WGS sequence"/>
</dbReference>
<keyword evidence="2" id="KW-1133">Transmembrane helix</keyword>
<evidence type="ECO:0000256" key="2">
    <source>
        <dbReference type="SAM" id="Phobius"/>
    </source>
</evidence>
<feature type="transmembrane region" description="Helical" evidence="2">
    <location>
        <begin position="94"/>
        <end position="115"/>
    </location>
</feature>
<feature type="domain" description="EF-hand" evidence="3">
    <location>
        <begin position="56"/>
        <end position="91"/>
    </location>
</feature>
<name>A0AAV8UVV4_9RHOD</name>
<comment type="caution">
    <text evidence="4">The sequence shown here is derived from an EMBL/GenBank/DDBJ whole genome shotgun (WGS) entry which is preliminary data.</text>
</comment>
<evidence type="ECO:0000259" key="3">
    <source>
        <dbReference type="PROSITE" id="PS50222"/>
    </source>
</evidence>
<reference evidence="4 5" key="1">
    <citation type="journal article" date="2023" name="Nat. Commun.">
        <title>Origin of minicircular mitochondrial genomes in red algae.</title>
        <authorList>
            <person name="Lee Y."/>
            <person name="Cho C.H."/>
            <person name="Lee Y.M."/>
            <person name="Park S.I."/>
            <person name="Yang J.H."/>
            <person name="West J.A."/>
            <person name="Bhattacharya D."/>
            <person name="Yoon H.S."/>
        </authorList>
    </citation>
    <scope>NUCLEOTIDE SEQUENCE [LARGE SCALE GENOMIC DNA]</scope>
    <source>
        <strain evidence="4 5">CCMP1338</strain>
        <tissue evidence="4">Whole cell</tissue>
    </source>
</reference>
<accession>A0AAV8UVV4</accession>
<sequence>MLNIVDSDFFNKAVELSFKKIDKDKSGKINPDELSAGMVYMYFQLSKRLPGIADPPTVSQVEESFKKFDRDASGDLDYNEYKGFVVQWFRDNGIYFTGMVAANMLINFIFIPMIAESIHGKLALKTAVNHIPKKVFTLIFAVVSKVSFKMLRRIGQ</sequence>
<gene>
    <name evidence="4" type="ORF">NDN08_003149</name>
</gene>
<dbReference type="AlphaFoldDB" id="A0AAV8UVV4"/>
<keyword evidence="1" id="KW-0106">Calcium</keyword>
<evidence type="ECO:0000313" key="5">
    <source>
        <dbReference type="Proteomes" id="UP001157974"/>
    </source>
</evidence>
<keyword evidence="2" id="KW-0472">Membrane</keyword>
<dbReference type="PROSITE" id="PS50222">
    <property type="entry name" value="EF_HAND_2"/>
    <property type="match status" value="2"/>
</dbReference>
<dbReference type="SUPFAM" id="SSF47473">
    <property type="entry name" value="EF-hand"/>
    <property type="match status" value="1"/>
</dbReference>
<keyword evidence="5" id="KW-1185">Reference proteome</keyword>
<dbReference type="EMBL" id="JAMWBK010000003">
    <property type="protein sequence ID" value="KAJ8906659.1"/>
    <property type="molecule type" value="Genomic_DNA"/>
</dbReference>
<dbReference type="Gene3D" id="1.10.238.10">
    <property type="entry name" value="EF-hand"/>
    <property type="match status" value="1"/>
</dbReference>
<organism evidence="4 5">
    <name type="scientific">Rhodosorus marinus</name>
    <dbReference type="NCBI Taxonomy" id="101924"/>
    <lineage>
        <taxon>Eukaryota</taxon>
        <taxon>Rhodophyta</taxon>
        <taxon>Stylonematophyceae</taxon>
        <taxon>Stylonematales</taxon>
        <taxon>Stylonemataceae</taxon>
        <taxon>Rhodosorus</taxon>
    </lineage>
</organism>
<dbReference type="Pfam" id="PF13499">
    <property type="entry name" value="EF-hand_7"/>
    <property type="match status" value="1"/>
</dbReference>
<dbReference type="GO" id="GO:0005509">
    <property type="term" value="F:calcium ion binding"/>
    <property type="evidence" value="ECO:0007669"/>
    <property type="project" value="InterPro"/>
</dbReference>
<evidence type="ECO:0000256" key="1">
    <source>
        <dbReference type="ARBA" id="ARBA00022837"/>
    </source>
</evidence>
<dbReference type="InterPro" id="IPR011992">
    <property type="entry name" value="EF-hand-dom_pair"/>
</dbReference>